<accession>A0ACB6ZVW6</accession>
<sequence length="314" mass="34178">MPRRTATIEEEFDDDTDLPLPNRPLPNTGTRGAILEEIGIDSDQEVDEDSGDEDDDDPDLVELSSTQPSATGSASRQEGSNTGDRPIVTDIKPYKSWTCIYPIYIDAKKAYGTGGRRVSRAKAVWHPLSKDIAEATSRLGLGTLHEVNKCHPRDWENPGRVRVQWKRDGQLINPSIKSKKLLLEWIAYQIQRLKPELIPKPPYTYPEPKLPPTSQPKPTASGRGKQSQQKSKQAAPSTTTKVGKKSNPGCRLPVPPEPQPALNNRLSTYSPAIAAGVLIDTIKAGMSATEGVGAGGPGPNLGGKGKRKVVRVRQ</sequence>
<comment type="caution">
    <text evidence="1">The sequence shown here is derived from an EMBL/GenBank/DDBJ whole genome shotgun (WGS) entry which is preliminary data.</text>
</comment>
<organism evidence="1 2">
    <name type="scientific">Thelephora ganbajun</name>
    <name type="common">Ganba fungus</name>
    <dbReference type="NCBI Taxonomy" id="370292"/>
    <lineage>
        <taxon>Eukaryota</taxon>
        <taxon>Fungi</taxon>
        <taxon>Dikarya</taxon>
        <taxon>Basidiomycota</taxon>
        <taxon>Agaricomycotina</taxon>
        <taxon>Agaricomycetes</taxon>
        <taxon>Thelephorales</taxon>
        <taxon>Thelephoraceae</taxon>
        <taxon>Thelephora</taxon>
    </lineage>
</organism>
<gene>
    <name evidence="1" type="ORF">BDM02DRAFT_3159353</name>
</gene>
<keyword evidence="2" id="KW-1185">Reference proteome</keyword>
<reference evidence="1" key="1">
    <citation type="submission" date="2019-10" db="EMBL/GenBank/DDBJ databases">
        <authorList>
            <consortium name="DOE Joint Genome Institute"/>
            <person name="Kuo A."/>
            <person name="Miyauchi S."/>
            <person name="Kiss E."/>
            <person name="Drula E."/>
            <person name="Kohler A."/>
            <person name="Sanchez-Garcia M."/>
            <person name="Andreopoulos B."/>
            <person name="Barry K.W."/>
            <person name="Bonito G."/>
            <person name="Buee M."/>
            <person name="Carver A."/>
            <person name="Chen C."/>
            <person name="Cichocki N."/>
            <person name="Clum A."/>
            <person name="Culley D."/>
            <person name="Crous P.W."/>
            <person name="Fauchery L."/>
            <person name="Girlanda M."/>
            <person name="Hayes R."/>
            <person name="Keri Z."/>
            <person name="Labutti K."/>
            <person name="Lipzen A."/>
            <person name="Lombard V."/>
            <person name="Magnuson J."/>
            <person name="Maillard F."/>
            <person name="Morin E."/>
            <person name="Murat C."/>
            <person name="Nolan M."/>
            <person name="Ohm R."/>
            <person name="Pangilinan J."/>
            <person name="Pereira M."/>
            <person name="Perotto S."/>
            <person name="Peter M."/>
            <person name="Riley R."/>
            <person name="Sitrit Y."/>
            <person name="Stielow B."/>
            <person name="Szollosi G."/>
            <person name="Zifcakova L."/>
            <person name="Stursova M."/>
            <person name="Spatafora J.W."/>
            <person name="Tedersoo L."/>
            <person name="Vaario L.-M."/>
            <person name="Yamada A."/>
            <person name="Yan M."/>
            <person name="Wang P."/>
            <person name="Xu J."/>
            <person name="Bruns T."/>
            <person name="Baldrian P."/>
            <person name="Vilgalys R."/>
            <person name="Henrissat B."/>
            <person name="Grigoriev I.V."/>
            <person name="Hibbett D."/>
            <person name="Nagy L.G."/>
            <person name="Martin F.M."/>
        </authorList>
    </citation>
    <scope>NUCLEOTIDE SEQUENCE</scope>
    <source>
        <strain evidence="1">P2</strain>
    </source>
</reference>
<evidence type="ECO:0000313" key="1">
    <source>
        <dbReference type="EMBL" id="KAF9653742.1"/>
    </source>
</evidence>
<evidence type="ECO:0000313" key="2">
    <source>
        <dbReference type="Proteomes" id="UP000886501"/>
    </source>
</evidence>
<protein>
    <submittedName>
        <fullName evidence="1">Signal recognition particle, SRP19 subunit</fullName>
    </submittedName>
</protein>
<dbReference type="EMBL" id="MU117963">
    <property type="protein sequence ID" value="KAF9653742.1"/>
    <property type="molecule type" value="Genomic_DNA"/>
</dbReference>
<name>A0ACB6ZVW6_THEGA</name>
<dbReference type="Proteomes" id="UP000886501">
    <property type="component" value="Unassembled WGS sequence"/>
</dbReference>
<reference evidence="1" key="2">
    <citation type="journal article" date="2020" name="Nat. Commun.">
        <title>Large-scale genome sequencing of mycorrhizal fungi provides insights into the early evolution of symbiotic traits.</title>
        <authorList>
            <person name="Miyauchi S."/>
            <person name="Kiss E."/>
            <person name="Kuo A."/>
            <person name="Drula E."/>
            <person name="Kohler A."/>
            <person name="Sanchez-Garcia M."/>
            <person name="Morin E."/>
            <person name="Andreopoulos B."/>
            <person name="Barry K.W."/>
            <person name="Bonito G."/>
            <person name="Buee M."/>
            <person name="Carver A."/>
            <person name="Chen C."/>
            <person name="Cichocki N."/>
            <person name="Clum A."/>
            <person name="Culley D."/>
            <person name="Crous P.W."/>
            <person name="Fauchery L."/>
            <person name="Girlanda M."/>
            <person name="Hayes R.D."/>
            <person name="Keri Z."/>
            <person name="LaButti K."/>
            <person name="Lipzen A."/>
            <person name="Lombard V."/>
            <person name="Magnuson J."/>
            <person name="Maillard F."/>
            <person name="Murat C."/>
            <person name="Nolan M."/>
            <person name="Ohm R.A."/>
            <person name="Pangilinan J."/>
            <person name="Pereira M.F."/>
            <person name="Perotto S."/>
            <person name="Peter M."/>
            <person name="Pfister S."/>
            <person name="Riley R."/>
            <person name="Sitrit Y."/>
            <person name="Stielow J.B."/>
            <person name="Szollosi G."/>
            <person name="Zifcakova L."/>
            <person name="Stursova M."/>
            <person name="Spatafora J.W."/>
            <person name="Tedersoo L."/>
            <person name="Vaario L.M."/>
            <person name="Yamada A."/>
            <person name="Yan M."/>
            <person name="Wang P."/>
            <person name="Xu J."/>
            <person name="Bruns T."/>
            <person name="Baldrian P."/>
            <person name="Vilgalys R."/>
            <person name="Dunand C."/>
            <person name="Henrissat B."/>
            <person name="Grigoriev I.V."/>
            <person name="Hibbett D."/>
            <person name="Nagy L.G."/>
            <person name="Martin F.M."/>
        </authorList>
    </citation>
    <scope>NUCLEOTIDE SEQUENCE</scope>
    <source>
        <strain evidence="1">P2</strain>
    </source>
</reference>
<proteinExistence type="predicted"/>